<evidence type="ECO:0000256" key="3">
    <source>
        <dbReference type="ARBA" id="ARBA00022840"/>
    </source>
</evidence>
<dbReference type="OrthoDB" id="3789372at2759"/>
<dbReference type="Gene3D" id="3.30.30.30">
    <property type="match status" value="1"/>
</dbReference>
<evidence type="ECO:0008006" key="10">
    <source>
        <dbReference type="Google" id="ProtNLM"/>
    </source>
</evidence>
<dbReference type="Gene3D" id="3.90.640.10">
    <property type="entry name" value="Actin, Chain A, domain 4"/>
    <property type="match status" value="1"/>
</dbReference>
<dbReference type="NCBIfam" id="NF001413">
    <property type="entry name" value="PRK00290.1"/>
    <property type="match status" value="1"/>
</dbReference>
<dbReference type="GO" id="GO:0005524">
    <property type="term" value="F:ATP binding"/>
    <property type="evidence" value="ECO:0007669"/>
    <property type="project" value="UniProtKB-KW"/>
</dbReference>
<dbReference type="STRING" id="1157962.A0A250WQZ9"/>
<evidence type="ECO:0000256" key="4">
    <source>
        <dbReference type="ARBA" id="ARBA00023016"/>
    </source>
</evidence>
<dbReference type="PROSITE" id="PS00297">
    <property type="entry name" value="HSP70_1"/>
    <property type="match status" value="1"/>
</dbReference>
<evidence type="ECO:0000256" key="1">
    <source>
        <dbReference type="ARBA" id="ARBA00007381"/>
    </source>
</evidence>
<dbReference type="InterPro" id="IPR018181">
    <property type="entry name" value="Heat_shock_70_CS"/>
</dbReference>
<dbReference type="PROSITE" id="PS01036">
    <property type="entry name" value="HSP70_3"/>
    <property type="match status" value="1"/>
</dbReference>
<keyword evidence="4" id="KW-0346">Stress response</keyword>
<dbReference type="FunFam" id="2.60.34.10:FF:000002">
    <property type="entry name" value="Heat shock 70 kDa"/>
    <property type="match status" value="1"/>
</dbReference>
<dbReference type="FunFam" id="3.30.420.40:FF:000026">
    <property type="entry name" value="Heat shock protein 70"/>
    <property type="match status" value="1"/>
</dbReference>
<dbReference type="PANTHER" id="PTHR19375">
    <property type="entry name" value="HEAT SHOCK PROTEIN 70KDA"/>
    <property type="match status" value="1"/>
</dbReference>
<keyword evidence="3 5" id="KW-0067">ATP-binding</keyword>
<keyword evidence="6" id="KW-0175">Coiled coil</keyword>
<dbReference type="InterPro" id="IPR043129">
    <property type="entry name" value="ATPase_NBD"/>
</dbReference>
<dbReference type="Gene3D" id="1.20.1270.10">
    <property type="match status" value="1"/>
</dbReference>
<comment type="similarity">
    <text evidence="1 5">Belongs to the heat shock protein 70 family.</text>
</comment>
<dbReference type="PROSITE" id="PS00329">
    <property type="entry name" value="HSP70_2"/>
    <property type="match status" value="1"/>
</dbReference>
<evidence type="ECO:0000256" key="6">
    <source>
        <dbReference type="SAM" id="Coils"/>
    </source>
</evidence>
<dbReference type="Gene3D" id="2.60.34.10">
    <property type="entry name" value="Substrate Binding Domain Of DNAk, Chain A, domain 1"/>
    <property type="match status" value="1"/>
</dbReference>
<feature type="coiled-coil region" evidence="6">
    <location>
        <begin position="516"/>
        <end position="543"/>
    </location>
</feature>
<dbReference type="SUPFAM" id="SSF53067">
    <property type="entry name" value="Actin-like ATPase domain"/>
    <property type="match status" value="2"/>
</dbReference>
<dbReference type="GO" id="GO:0009408">
    <property type="term" value="P:response to heat"/>
    <property type="evidence" value="ECO:0007669"/>
    <property type="project" value="UniProtKB-ARBA"/>
</dbReference>
<name>A0A250WQZ9_9CHLO</name>
<evidence type="ECO:0000256" key="5">
    <source>
        <dbReference type="RuleBase" id="RU003322"/>
    </source>
</evidence>
<proteinExistence type="inferred from homology"/>
<dbReference type="FunFam" id="3.30.420.40:FF:000465">
    <property type="entry name" value="Heat shock cognate 70 kDa protein 2"/>
    <property type="match status" value="1"/>
</dbReference>
<dbReference type="Pfam" id="PF00012">
    <property type="entry name" value="HSP70"/>
    <property type="match status" value="1"/>
</dbReference>
<evidence type="ECO:0000313" key="9">
    <source>
        <dbReference type="Proteomes" id="UP000232323"/>
    </source>
</evidence>
<sequence length="644" mass="70644">MSAPAIGIDLGTTYSCVGVWQNDRVEIIANDQGNRTTPSYVAFTDTERLIGDAAKNQVAMNPINTVFDAKRLIGRKFQDQTVQNDIKLWPFKVRSGAHDIPEIVVSYKGEDKIFKAEEISSMVLIKMKETAQSFLGGDKEVKRAVVTVPAYFNDSQRQATKDAGAIAGLEVLRIINEPTAAAIAYGLDKKGESAGERNVLIFDLGGGTFDVSLLTIEEGIFEVKATAGDTHLGGEDFDERLVNHFAAEFLRKHKKDLKSSARALRRLRTACERAKRTLSSTAQTTIELDSLFEGVDFATSITRARFEELNMDLFRKCMEPVEKCLRDSKMDKSAVHDVVLVGGSTRIPKVQQLLQDFFNGKELNRSINPDEAVAYGAAVQAAILTGEGGEKVQDLLLLDVTPLSLGLETAGGVMTTLIPRNTTIPTKKEQVFSTYSDNQPGVLIQVYEGERARTKDNNMLGKFELSGIPPAPRGVPQINVVFDIDANGILNVSAEDKTTGIKNKITITNDKGRLSKDEIERMVQEAEKYKDDDEQLKKKVEAKNSVENYAYNMRNTIREDKVASQLSSSDKEAIEKALNETIDWVEHNQMAEVEEFEHKLKELEGICNPIITKMYQGGAGGAPPPSGSAPSAGGGSGPKIEEVD</sequence>
<dbReference type="GO" id="GO:0140662">
    <property type="term" value="F:ATP-dependent protein folding chaperone"/>
    <property type="evidence" value="ECO:0007669"/>
    <property type="project" value="InterPro"/>
</dbReference>
<feature type="region of interest" description="Disordered" evidence="7">
    <location>
        <begin position="615"/>
        <end position="644"/>
    </location>
</feature>
<dbReference type="InterPro" id="IPR013126">
    <property type="entry name" value="Hsp_70_fam"/>
</dbReference>
<keyword evidence="2 5" id="KW-0547">Nucleotide-binding</keyword>
<keyword evidence="9" id="KW-1185">Reference proteome</keyword>
<dbReference type="Proteomes" id="UP000232323">
    <property type="component" value="Unassembled WGS sequence"/>
</dbReference>
<dbReference type="PRINTS" id="PR00301">
    <property type="entry name" value="HEATSHOCK70"/>
</dbReference>
<dbReference type="Gene3D" id="3.30.420.40">
    <property type="match status" value="2"/>
</dbReference>
<dbReference type="FunFam" id="3.30.30.30:FF:000001">
    <property type="entry name" value="heat shock 70 kDa protein-like"/>
    <property type="match status" value="1"/>
</dbReference>
<dbReference type="InterPro" id="IPR029047">
    <property type="entry name" value="HSP70_peptide-bd_sf"/>
</dbReference>
<dbReference type="SUPFAM" id="SSF100920">
    <property type="entry name" value="Heat shock protein 70kD (HSP70), peptide-binding domain"/>
    <property type="match status" value="1"/>
</dbReference>
<protein>
    <recommendedName>
        <fullName evidence="10">Heat shock protein 70</fullName>
    </recommendedName>
</protein>
<gene>
    <name evidence="8" type="ORF">CEUSTIGMA_g555.t1</name>
</gene>
<evidence type="ECO:0000256" key="2">
    <source>
        <dbReference type="ARBA" id="ARBA00022741"/>
    </source>
</evidence>
<dbReference type="InterPro" id="IPR029048">
    <property type="entry name" value="HSP70_C_sf"/>
</dbReference>
<dbReference type="FunFam" id="3.30.420.40:FF:000172">
    <property type="entry name" value="Heat shock 70 kDa protein"/>
    <property type="match status" value="1"/>
</dbReference>
<evidence type="ECO:0000256" key="7">
    <source>
        <dbReference type="SAM" id="MobiDB-lite"/>
    </source>
</evidence>
<dbReference type="EMBL" id="BEGY01000002">
    <property type="protein sequence ID" value="GAX73102.1"/>
    <property type="molecule type" value="Genomic_DNA"/>
</dbReference>
<dbReference type="CDD" id="cd10233">
    <property type="entry name" value="ASKHA_NBD_HSP70_HSPA1"/>
    <property type="match status" value="1"/>
</dbReference>
<comment type="caution">
    <text evidence="8">The sequence shown here is derived from an EMBL/GenBank/DDBJ whole genome shotgun (WGS) entry which is preliminary data.</text>
</comment>
<dbReference type="SUPFAM" id="SSF100934">
    <property type="entry name" value="Heat shock protein 70kD (HSP70), C-terminal subdomain"/>
    <property type="match status" value="1"/>
</dbReference>
<dbReference type="AlphaFoldDB" id="A0A250WQZ9"/>
<organism evidence="8 9">
    <name type="scientific">Chlamydomonas eustigma</name>
    <dbReference type="NCBI Taxonomy" id="1157962"/>
    <lineage>
        <taxon>Eukaryota</taxon>
        <taxon>Viridiplantae</taxon>
        <taxon>Chlorophyta</taxon>
        <taxon>core chlorophytes</taxon>
        <taxon>Chlorophyceae</taxon>
        <taxon>CS clade</taxon>
        <taxon>Chlamydomonadales</taxon>
        <taxon>Chlamydomonadaceae</taxon>
        <taxon>Chlamydomonas</taxon>
    </lineage>
</organism>
<dbReference type="FunFam" id="3.90.640.10:FF:000002">
    <property type="entry name" value="Heat shock 70 kDa"/>
    <property type="match status" value="1"/>
</dbReference>
<accession>A0A250WQZ9</accession>
<evidence type="ECO:0000313" key="8">
    <source>
        <dbReference type="EMBL" id="GAX73102.1"/>
    </source>
</evidence>
<dbReference type="FunFam" id="1.20.1270.10:FF:000016">
    <property type="entry name" value="Heat shock protein 70"/>
    <property type="match status" value="1"/>
</dbReference>
<reference evidence="8 9" key="1">
    <citation type="submission" date="2017-08" db="EMBL/GenBank/DDBJ databases">
        <title>Acidophilic green algal genome provides insights into adaptation to an acidic environment.</title>
        <authorList>
            <person name="Hirooka S."/>
            <person name="Hirose Y."/>
            <person name="Kanesaki Y."/>
            <person name="Higuchi S."/>
            <person name="Fujiwara T."/>
            <person name="Onuma R."/>
            <person name="Era A."/>
            <person name="Ohbayashi R."/>
            <person name="Uzuka A."/>
            <person name="Nozaki H."/>
            <person name="Yoshikawa H."/>
            <person name="Miyagishima S.Y."/>
        </authorList>
    </citation>
    <scope>NUCLEOTIDE SEQUENCE [LARGE SCALE GENOMIC DNA]</scope>
    <source>
        <strain evidence="8 9">NIES-2499</strain>
    </source>
</reference>